<feature type="region of interest" description="Disordered" evidence="6">
    <location>
        <begin position="94"/>
        <end position="115"/>
    </location>
</feature>
<dbReference type="Pfam" id="PF13442">
    <property type="entry name" value="Cytochrome_CBB3"/>
    <property type="match status" value="1"/>
</dbReference>
<evidence type="ECO:0000256" key="1">
    <source>
        <dbReference type="ARBA" id="ARBA00022448"/>
    </source>
</evidence>
<protein>
    <recommendedName>
        <fullName evidence="7">Cytochrome c domain-containing protein</fullName>
    </recommendedName>
</protein>
<evidence type="ECO:0000256" key="4">
    <source>
        <dbReference type="ARBA" id="ARBA00022982"/>
    </source>
</evidence>
<name>A0A645G855_9ZZZZ</name>
<dbReference type="AlphaFoldDB" id="A0A645G855"/>
<feature type="domain" description="Cytochrome c" evidence="7">
    <location>
        <begin position="107"/>
        <end position="201"/>
    </location>
</feature>
<dbReference type="GO" id="GO:0009055">
    <property type="term" value="F:electron transfer activity"/>
    <property type="evidence" value="ECO:0007669"/>
    <property type="project" value="InterPro"/>
</dbReference>
<accession>A0A645G855</accession>
<dbReference type="GO" id="GO:0005506">
    <property type="term" value="F:iron ion binding"/>
    <property type="evidence" value="ECO:0007669"/>
    <property type="project" value="InterPro"/>
</dbReference>
<evidence type="ECO:0000256" key="2">
    <source>
        <dbReference type="ARBA" id="ARBA00022617"/>
    </source>
</evidence>
<dbReference type="InterPro" id="IPR002324">
    <property type="entry name" value="Cyt_c_ID"/>
</dbReference>
<dbReference type="EMBL" id="VSSQ01067770">
    <property type="protein sequence ID" value="MPN20103.1"/>
    <property type="molecule type" value="Genomic_DNA"/>
</dbReference>
<keyword evidence="3" id="KW-0479">Metal-binding</keyword>
<keyword evidence="4" id="KW-0249">Electron transport</keyword>
<proteinExistence type="predicted"/>
<keyword evidence="5" id="KW-0408">Iron</keyword>
<dbReference type="PROSITE" id="PS51007">
    <property type="entry name" value="CYTC"/>
    <property type="match status" value="1"/>
</dbReference>
<dbReference type="GO" id="GO:0020037">
    <property type="term" value="F:heme binding"/>
    <property type="evidence" value="ECO:0007669"/>
    <property type="project" value="InterPro"/>
</dbReference>
<reference evidence="8" key="1">
    <citation type="submission" date="2019-08" db="EMBL/GenBank/DDBJ databases">
        <authorList>
            <person name="Kucharzyk K."/>
            <person name="Murdoch R.W."/>
            <person name="Higgins S."/>
            <person name="Loffler F."/>
        </authorList>
    </citation>
    <scope>NUCLEOTIDE SEQUENCE</scope>
</reference>
<evidence type="ECO:0000256" key="6">
    <source>
        <dbReference type="SAM" id="MobiDB-lite"/>
    </source>
</evidence>
<comment type="caution">
    <text evidence="8">The sequence shown here is derived from an EMBL/GenBank/DDBJ whole genome shotgun (WGS) entry which is preliminary data.</text>
</comment>
<dbReference type="Gene3D" id="1.10.760.10">
    <property type="entry name" value="Cytochrome c-like domain"/>
    <property type="match status" value="1"/>
</dbReference>
<evidence type="ECO:0000256" key="3">
    <source>
        <dbReference type="ARBA" id="ARBA00022723"/>
    </source>
</evidence>
<dbReference type="InterPro" id="IPR009056">
    <property type="entry name" value="Cyt_c-like_dom"/>
</dbReference>
<sequence length="203" mass="21136">MLNLADIVAPDFTLSDQNIAEVQARMPNRNGMTTAHAMWPGPEFGNSTKPDVKAVACMKDCGPQPQVRSKLPDHASNNHGNLADQNRLVGAQHGMKTSAQTPAPNAAGKADGKSAAVANPTAVPTAALEKNGCTACHGMEQKIVGPGFSDIAKKYTGQSDYLLGKIRNGGSGVWGNVPMPPQPALSDDDARAIAQWLAGSSKP</sequence>
<evidence type="ECO:0000256" key="5">
    <source>
        <dbReference type="ARBA" id="ARBA00023004"/>
    </source>
</evidence>
<dbReference type="PRINTS" id="PR00606">
    <property type="entry name" value="CYTCHROMECID"/>
</dbReference>
<dbReference type="InterPro" id="IPR036909">
    <property type="entry name" value="Cyt_c-like_dom_sf"/>
</dbReference>
<dbReference type="SUPFAM" id="SSF46626">
    <property type="entry name" value="Cytochrome c"/>
    <property type="match status" value="1"/>
</dbReference>
<keyword evidence="2" id="KW-0349">Heme</keyword>
<evidence type="ECO:0000259" key="7">
    <source>
        <dbReference type="PROSITE" id="PS51007"/>
    </source>
</evidence>
<gene>
    <name evidence="8" type="ORF">SDC9_167480</name>
</gene>
<organism evidence="8">
    <name type="scientific">bioreactor metagenome</name>
    <dbReference type="NCBI Taxonomy" id="1076179"/>
    <lineage>
        <taxon>unclassified sequences</taxon>
        <taxon>metagenomes</taxon>
        <taxon>ecological metagenomes</taxon>
    </lineage>
</organism>
<evidence type="ECO:0000313" key="8">
    <source>
        <dbReference type="EMBL" id="MPN20103.1"/>
    </source>
</evidence>
<keyword evidence="1" id="KW-0813">Transport</keyword>